<dbReference type="EMBL" id="LVVM01001546">
    <property type="protein sequence ID" value="OJA18326.1"/>
    <property type="molecule type" value="Genomic_DNA"/>
</dbReference>
<dbReference type="InterPro" id="IPR036864">
    <property type="entry name" value="Zn2-C6_fun-type_DNA-bd_sf"/>
</dbReference>
<evidence type="ECO:0000256" key="6">
    <source>
        <dbReference type="SAM" id="MobiDB-lite"/>
    </source>
</evidence>
<reference evidence="8 9" key="1">
    <citation type="submission" date="2016-03" db="EMBL/GenBank/DDBJ databases">
        <title>Comparative genomics of the ectomycorrhizal sister species Rhizopogon vinicolor and Rhizopogon vesiculosus (Basidiomycota: Boletales) reveals a divergence of the mating type B locus.</title>
        <authorList>
            <person name="Mujic A.B."/>
            <person name="Kuo A."/>
            <person name="Tritt A."/>
            <person name="Lipzen A."/>
            <person name="Chen C."/>
            <person name="Johnson J."/>
            <person name="Sharma A."/>
            <person name="Barry K."/>
            <person name="Grigoriev I.V."/>
            <person name="Spatafora J.W."/>
        </authorList>
    </citation>
    <scope>NUCLEOTIDE SEQUENCE [LARGE SCALE GENOMIC DNA]</scope>
    <source>
        <strain evidence="8 9">AM-OR11-056</strain>
    </source>
</reference>
<organism evidence="8 9">
    <name type="scientific">Rhizopogon vesiculosus</name>
    <dbReference type="NCBI Taxonomy" id="180088"/>
    <lineage>
        <taxon>Eukaryota</taxon>
        <taxon>Fungi</taxon>
        <taxon>Dikarya</taxon>
        <taxon>Basidiomycota</taxon>
        <taxon>Agaricomycotina</taxon>
        <taxon>Agaricomycetes</taxon>
        <taxon>Agaricomycetidae</taxon>
        <taxon>Boletales</taxon>
        <taxon>Suillineae</taxon>
        <taxon>Rhizopogonaceae</taxon>
        <taxon>Rhizopogon</taxon>
    </lineage>
</organism>
<dbReference type="InterPro" id="IPR050815">
    <property type="entry name" value="TF_fung"/>
</dbReference>
<dbReference type="PANTHER" id="PTHR47338">
    <property type="entry name" value="ZN(II)2CYS6 TRANSCRIPTION FACTOR (EUROFUNG)-RELATED"/>
    <property type="match status" value="1"/>
</dbReference>
<feature type="compositionally biased region" description="Low complexity" evidence="6">
    <location>
        <begin position="180"/>
        <end position="219"/>
    </location>
</feature>
<evidence type="ECO:0000256" key="3">
    <source>
        <dbReference type="ARBA" id="ARBA00023015"/>
    </source>
</evidence>
<sequence length="259" mass="28860">MVQLPPHFHQTFSDPDTSLTTFSDLAGLFENMSDVRMKLPHARVAHACDHCRRLKTKCSGQQPECASCQRKGRVCEWTPLKTSKLRRSRKPYDAWIPYQPPIAPKAKVLEQSRVATPRPTYPNVMLPWSIGGTILSLAQAASMATAPMVETMVQEAFTDWSVPRQYGYQEGLDIHDQWTSSPPSSCPSSSSRSDSSSCESAPPLTPKTPTSTSPSFSPTEEPQMPSDADMEAFFHQLYRCISPMWSSPASNEFEKLFAP</sequence>
<gene>
    <name evidence="8" type="ORF">AZE42_02809</name>
</gene>
<dbReference type="Gene3D" id="4.10.240.10">
    <property type="entry name" value="Zn(2)-C6 fungal-type DNA-binding domain"/>
    <property type="match status" value="1"/>
</dbReference>
<evidence type="ECO:0000259" key="7">
    <source>
        <dbReference type="PROSITE" id="PS50048"/>
    </source>
</evidence>
<comment type="caution">
    <text evidence="8">The sequence shown here is derived from an EMBL/GenBank/DDBJ whole genome shotgun (WGS) entry which is preliminary data.</text>
</comment>
<dbReference type="SUPFAM" id="SSF57701">
    <property type="entry name" value="Zn2/Cys6 DNA-binding domain"/>
    <property type="match status" value="1"/>
</dbReference>
<accession>A0A1J8Q9I6</accession>
<keyword evidence="9" id="KW-1185">Reference proteome</keyword>
<comment type="subcellular location">
    <subcellularLocation>
        <location evidence="1">Nucleus</location>
    </subcellularLocation>
</comment>
<dbReference type="InterPro" id="IPR001138">
    <property type="entry name" value="Zn2Cys6_DnaBD"/>
</dbReference>
<dbReference type="PROSITE" id="PS50048">
    <property type="entry name" value="ZN2_CY6_FUNGAL_2"/>
    <property type="match status" value="1"/>
</dbReference>
<evidence type="ECO:0000256" key="4">
    <source>
        <dbReference type="ARBA" id="ARBA00023163"/>
    </source>
</evidence>
<dbReference type="CDD" id="cd00067">
    <property type="entry name" value="GAL4"/>
    <property type="match status" value="1"/>
</dbReference>
<keyword evidence="5" id="KW-0539">Nucleus</keyword>
<dbReference type="OrthoDB" id="2399539at2759"/>
<evidence type="ECO:0000313" key="9">
    <source>
        <dbReference type="Proteomes" id="UP000183567"/>
    </source>
</evidence>
<feature type="domain" description="Zn(2)-C6 fungal-type" evidence="7">
    <location>
        <begin position="47"/>
        <end position="77"/>
    </location>
</feature>
<dbReference type="Proteomes" id="UP000183567">
    <property type="component" value="Unassembled WGS sequence"/>
</dbReference>
<dbReference type="PANTHER" id="PTHR47338:SF5">
    <property type="entry name" value="ZN(II)2CYS6 TRANSCRIPTION FACTOR (EUROFUNG)"/>
    <property type="match status" value="1"/>
</dbReference>
<dbReference type="GO" id="GO:0000981">
    <property type="term" value="F:DNA-binding transcription factor activity, RNA polymerase II-specific"/>
    <property type="evidence" value="ECO:0007669"/>
    <property type="project" value="InterPro"/>
</dbReference>
<dbReference type="AlphaFoldDB" id="A0A1J8Q9I6"/>
<evidence type="ECO:0000256" key="5">
    <source>
        <dbReference type="ARBA" id="ARBA00023242"/>
    </source>
</evidence>
<keyword evidence="2" id="KW-0479">Metal-binding</keyword>
<keyword evidence="3" id="KW-0805">Transcription regulation</keyword>
<dbReference type="Pfam" id="PF00172">
    <property type="entry name" value="Zn_clus"/>
    <property type="match status" value="1"/>
</dbReference>
<dbReference type="STRING" id="180088.A0A1J8Q9I6"/>
<feature type="region of interest" description="Disordered" evidence="6">
    <location>
        <begin position="177"/>
        <end position="228"/>
    </location>
</feature>
<dbReference type="PROSITE" id="PS00463">
    <property type="entry name" value="ZN2_CY6_FUNGAL_1"/>
    <property type="match status" value="1"/>
</dbReference>
<evidence type="ECO:0000256" key="2">
    <source>
        <dbReference type="ARBA" id="ARBA00022723"/>
    </source>
</evidence>
<proteinExistence type="predicted"/>
<evidence type="ECO:0000256" key="1">
    <source>
        <dbReference type="ARBA" id="ARBA00004123"/>
    </source>
</evidence>
<protein>
    <recommendedName>
        <fullName evidence="7">Zn(2)-C6 fungal-type domain-containing protein</fullName>
    </recommendedName>
</protein>
<dbReference type="SMART" id="SM00066">
    <property type="entry name" value="GAL4"/>
    <property type="match status" value="1"/>
</dbReference>
<evidence type="ECO:0000313" key="8">
    <source>
        <dbReference type="EMBL" id="OJA18326.1"/>
    </source>
</evidence>
<dbReference type="GO" id="GO:0005634">
    <property type="term" value="C:nucleus"/>
    <property type="evidence" value="ECO:0007669"/>
    <property type="project" value="UniProtKB-SubCell"/>
</dbReference>
<dbReference type="GO" id="GO:0008270">
    <property type="term" value="F:zinc ion binding"/>
    <property type="evidence" value="ECO:0007669"/>
    <property type="project" value="InterPro"/>
</dbReference>
<keyword evidence="4" id="KW-0804">Transcription</keyword>
<name>A0A1J8Q9I6_9AGAM</name>